<dbReference type="OrthoDB" id="5241249at2"/>
<evidence type="ECO:0000256" key="3">
    <source>
        <dbReference type="ARBA" id="ARBA00023012"/>
    </source>
</evidence>
<dbReference type="SUPFAM" id="SSF55781">
    <property type="entry name" value="GAF domain-like"/>
    <property type="match status" value="2"/>
</dbReference>
<evidence type="ECO:0000256" key="1">
    <source>
        <dbReference type="ARBA" id="ARBA00022679"/>
    </source>
</evidence>
<sequence length="541" mass="56583">MPEEGGTGTADGGNRTSGPAGEASAPGRPAGPPRLPVLLEAVLGVGSERELHTTLQHLVDSAAELSGARYAALGVVDPERGGLTALFTAGLTEEERARIPHLPDGRSGLPGTLVTDPRPLRVDRISEDPRSVGFPPGHPAMESFVGVPIRVHTDVFGNLYLADKQGGGPFTDEDLALLRVLASQAGIAIGNARLYDTARRREHWIEGAAAITTALLTGRPAADALMCVAERARLLADAAAGVVLQPTPEGGMEIVAASTHGDPGDLVGTAIAPGSAVLEQLLGGEPVFIEDSATDPRMTTHVRERFGPSMMLPLQSGGQLIGTLALPRERGGRPYDAVDRLLASQFASQAALALVLADAQHDREQLAVYEDRDRIARDLHDLVVQRLFATEMMLESTRRRSSAAPAGDTVGEELGRAVDELDSTIQDVRTAIFALQQPPADAPATFRGRVLRETGGAGALLGFQPSVRFAGAVDTLVTDPVAGDLLAALRSALAAAHRRAGVSSVEVEVDADPSAVRLTVADDGRTESGTRGTTLTWRSAL</sequence>
<dbReference type="GO" id="GO:0000155">
    <property type="term" value="F:phosphorelay sensor kinase activity"/>
    <property type="evidence" value="ECO:0007669"/>
    <property type="project" value="InterPro"/>
</dbReference>
<feature type="region of interest" description="Disordered" evidence="4">
    <location>
        <begin position="1"/>
        <end position="33"/>
    </location>
</feature>
<evidence type="ECO:0000259" key="5">
    <source>
        <dbReference type="SMART" id="SM00065"/>
    </source>
</evidence>
<name>A0A5P2DBR1_STRVZ</name>
<evidence type="ECO:0000256" key="4">
    <source>
        <dbReference type="SAM" id="MobiDB-lite"/>
    </source>
</evidence>
<dbReference type="Pfam" id="PF07730">
    <property type="entry name" value="HisKA_3"/>
    <property type="match status" value="1"/>
</dbReference>
<dbReference type="InterPro" id="IPR011712">
    <property type="entry name" value="Sig_transdc_His_kin_sub3_dim/P"/>
</dbReference>
<protein>
    <submittedName>
        <fullName evidence="6">Histidine kinase</fullName>
    </submittedName>
</protein>
<dbReference type="AlphaFoldDB" id="A0A5P2DBR1"/>
<evidence type="ECO:0000313" key="6">
    <source>
        <dbReference type="EMBL" id="QES52604.1"/>
    </source>
</evidence>
<dbReference type="Pfam" id="PF13185">
    <property type="entry name" value="GAF_2"/>
    <property type="match status" value="2"/>
</dbReference>
<dbReference type="InterPro" id="IPR050482">
    <property type="entry name" value="Sensor_HK_TwoCompSys"/>
</dbReference>
<dbReference type="PANTHER" id="PTHR24421:SF56">
    <property type="entry name" value="OXYGEN SENSOR HISTIDINE KINASE RESPONSE REGULATOR DOST"/>
    <property type="match status" value="1"/>
</dbReference>
<accession>A0A5P2DBR1</accession>
<feature type="domain" description="GAF" evidence="5">
    <location>
        <begin position="220"/>
        <end position="364"/>
    </location>
</feature>
<dbReference type="GO" id="GO:0046983">
    <property type="term" value="F:protein dimerization activity"/>
    <property type="evidence" value="ECO:0007669"/>
    <property type="project" value="InterPro"/>
</dbReference>
<gene>
    <name evidence="6" type="ORF">DEJ50_23155</name>
</gene>
<dbReference type="Gene3D" id="3.30.450.40">
    <property type="match status" value="2"/>
</dbReference>
<keyword evidence="2 6" id="KW-0418">Kinase</keyword>
<keyword evidence="1" id="KW-0808">Transferase</keyword>
<dbReference type="Gene3D" id="3.30.565.10">
    <property type="entry name" value="Histidine kinase-like ATPase, C-terminal domain"/>
    <property type="match status" value="1"/>
</dbReference>
<proteinExistence type="predicted"/>
<dbReference type="Gene3D" id="1.20.5.1930">
    <property type="match status" value="1"/>
</dbReference>
<evidence type="ECO:0000256" key="2">
    <source>
        <dbReference type="ARBA" id="ARBA00022777"/>
    </source>
</evidence>
<dbReference type="InterPro" id="IPR003018">
    <property type="entry name" value="GAF"/>
</dbReference>
<feature type="compositionally biased region" description="Gly residues" evidence="4">
    <location>
        <begin position="1"/>
        <end position="11"/>
    </location>
</feature>
<feature type="domain" description="GAF" evidence="5">
    <location>
        <begin position="50"/>
        <end position="199"/>
    </location>
</feature>
<evidence type="ECO:0000313" key="7">
    <source>
        <dbReference type="Proteomes" id="UP000325211"/>
    </source>
</evidence>
<organism evidence="6 7">
    <name type="scientific">Streptomyces venezuelae</name>
    <dbReference type="NCBI Taxonomy" id="54571"/>
    <lineage>
        <taxon>Bacteria</taxon>
        <taxon>Bacillati</taxon>
        <taxon>Actinomycetota</taxon>
        <taxon>Actinomycetes</taxon>
        <taxon>Kitasatosporales</taxon>
        <taxon>Streptomycetaceae</taxon>
        <taxon>Streptomyces</taxon>
    </lineage>
</organism>
<dbReference type="Proteomes" id="UP000325211">
    <property type="component" value="Chromosome"/>
</dbReference>
<feature type="compositionally biased region" description="Low complexity" evidence="4">
    <location>
        <begin position="17"/>
        <end position="28"/>
    </location>
</feature>
<dbReference type="GO" id="GO:0016020">
    <property type="term" value="C:membrane"/>
    <property type="evidence" value="ECO:0007669"/>
    <property type="project" value="InterPro"/>
</dbReference>
<dbReference type="InterPro" id="IPR029016">
    <property type="entry name" value="GAF-like_dom_sf"/>
</dbReference>
<keyword evidence="3" id="KW-0902">Two-component regulatory system</keyword>
<dbReference type="InterPro" id="IPR036890">
    <property type="entry name" value="HATPase_C_sf"/>
</dbReference>
<reference evidence="6 7" key="1">
    <citation type="submission" date="2018-05" db="EMBL/GenBank/DDBJ databases">
        <title>Streptomyces venezuelae.</title>
        <authorList>
            <person name="Kim W."/>
            <person name="Lee N."/>
            <person name="Cho B.-K."/>
        </authorList>
    </citation>
    <scope>NUCLEOTIDE SEQUENCE [LARGE SCALE GENOMIC DNA]</scope>
    <source>
        <strain evidence="6 7">ATCC 21782</strain>
    </source>
</reference>
<dbReference type="SMART" id="SM00065">
    <property type="entry name" value="GAF"/>
    <property type="match status" value="2"/>
</dbReference>
<dbReference type="EMBL" id="CP029190">
    <property type="protein sequence ID" value="QES52604.1"/>
    <property type="molecule type" value="Genomic_DNA"/>
</dbReference>
<dbReference type="PANTHER" id="PTHR24421">
    <property type="entry name" value="NITRATE/NITRITE SENSOR PROTEIN NARX-RELATED"/>
    <property type="match status" value="1"/>
</dbReference>